<dbReference type="InterPro" id="IPR020846">
    <property type="entry name" value="MFS_dom"/>
</dbReference>
<dbReference type="Gene3D" id="1.20.1250.20">
    <property type="entry name" value="MFS general substrate transporter like domains"/>
    <property type="match status" value="1"/>
</dbReference>
<feature type="transmembrane region" description="Helical" evidence="7">
    <location>
        <begin position="78"/>
        <end position="99"/>
    </location>
</feature>
<dbReference type="SUPFAM" id="SSF103473">
    <property type="entry name" value="MFS general substrate transporter"/>
    <property type="match status" value="1"/>
</dbReference>
<feature type="transmembrane region" description="Helical" evidence="7">
    <location>
        <begin position="14"/>
        <end position="34"/>
    </location>
</feature>
<keyword evidence="10" id="KW-1185">Reference proteome</keyword>
<comment type="subcellular location">
    <subcellularLocation>
        <location evidence="1">Cell membrane</location>
        <topology evidence="1">Multi-pass membrane protein</topology>
    </subcellularLocation>
</comment>
<dbReference type="InterPro" id="IPR036259">
    <property type="entry name" value="MFS_trans_sf"/>
</dbReference>
<evidence type="ECO:0000313" key="10">
    <source>
        <dbReference type="Proteomes" id="UP001418796"/>
    </source>
</evidence>
<proteinExistence type="predicted"/>
<dbReference type="PANTHER" id="PTHR43266">
    <property type="entry name" value="MACROLIDE-EFFLUX PROTEIN"/>
    <property type="match status" value="1"/>
</dbReference>
<keyword evidence="2" id="KW-0813">Transport</keyword>
<feature type="transmembrane region" description="Helical" evidence="7">
    <location>
        <begin position="311"/>
        <end position="329"/>
    </location>
</feature>
<keyword evidence="4 7" id="KW-0812">Transmembrane</keyword>
<evidence type="ECO:0000256" key="7">
    <source>
        <dbReference type="SAM" id="Phobius"/>
    </source>
</evidence>
<feature type="transmembrane region" description="Helical" evidence="7">
    <location>
        <begin position="105"/>
        <end position="128"/>
    </location>
</feature>
<evidence type="ECO:0000256" key="6">
    <source>
        <dbReference type="ARBA" id="ARBA00023136"/>
    </source>
</evidence>
<evidence type="ECO:0000256" key="4">
    <source>
        <dbReference type="ARBA" id="ARBA00022692"/>
    </source>
</evidence>
<sequence>MSEAVHSLHKNRSFYWLMGGNLASFAGAQIYLIALPLVVLSVTGSAVAMGTIAAVGQATVWFMPVIGPFIDRYHRRTLLLLSDIIRALILLLLSVLYMIDMLHFITLIMASIVIGLCTQIYNTAQFAVIPSIVKKEDLPLANTVESSLYHTTILIGPTLGGLLIAFVHPGIGLIANSIGFFLAFLTLFFIRVPPPTKQPSTRGFFQDVREGFHFIYTEKLLLLTNIASALISFGVTFSLTLLVFHLQSTVGLTPLEIGWILSFGGAVAIAGSFLSISLRRIASQRTILFLGYFGGGASLVWLGFADSFVPLLIANAIGTFCAASFNPVVKTIRQKLTPSHMLGRVQASSRFITMALLPLAAFIAGVLGDALDTHRTITIGGMIATCSVLIFLHRDMVTLRADL</sequence>
<feature type="domain" description="Major facilitator superfamily (MFS) profile" evidence="8">
    <location>
        <begin position="13"/>
        <end position="403"/>
    </location>
</feature>
<evidence type="ECO:0000256" key="5">
    <source>
        <dbReference type="ARBA" id="ARBA00022989"/>
    </source>
</evidence>
<dbReference type="PANTHER" id="PTHR43266:SF2">
    <property type="entry name" value="MAJOR FACILITATOR SUPERFAMILY (MFS) PROFILE DOMAIN-CONTAINING PROTEIN"/>
    <property type="match status" value="1"/>
</dbReference>
<dbReference type="PROSITE" id="PS50850">
    <property type="entry name" value="MFS"/>
    <property type="match status" value="1"/>
</dbReference>
<evidence type="ECO:0000256" key="2">
    <source>
        <dbReference type="ARBA" id="ARBA00022448"/>
    </source>
</evidence>
<feature type="transmembrane region" description="Helical" evidence="7">
    <location>
        <begin position="374"/>
        <end position="392"/>
    </location>
</feature>
<dbReference type="InterPro" id="IPR022324">
    <property type="entry name" value="Bacilysin_exporter_BacE_put"/>
</dbReference>
<name>A0ABU9VE95_9BACI</name>
<dbReference type="CDD" id="cd06173">
    <property type="entry name" value="MFS_MefA_like"/>
    <property type="match status" value="1"/>
</dbReference>
<keyword evidence="3" id="KW-1003">Cell membrane</keyword>
<dbReference type="InterPro" id="IPR011701">
    <property type="entry name" value="MFS"/>
</dbReference>
<feature type="transmembrane region" description="Helical" evidence="7">
    <location>
        <begin position="287"/>
        <end position="305"/>
    </location>
</feature>
<organism evidence="9 10">
    <name type="scientific">Alkalicoccobacillus gibsonii</name>
    <dbReference type="NCBI Taxonomy" id="79881"/>
    <lineage>
        <taxon>Bacteria</taxon>
        <taxon>Bacillati</taxon>
        <taxon>Bacillota</taxon>
        <taxon>Bacilli</taxon>
        <taxon>Bacillales</taxon>
        <taxon>Bacillaceae</taxon>
        <taxon>Alkalicoccobacillus</taxon>
    </lineage>
</organism>
<evidence type="ECO:0000313" key="9">
    <source>
        <dbReference type="EMBL" id="MEN0642211.1"/>
    </source>
</evidence>
<accession>A0ABU9VE95</accession>
<gene>
    <name evidence="9" type="ORF">MKY91_03395</name>
</gene>
<feature type="transmembrane region" description="Helical" evidence="7">
    <location>
        <begin position="173"/>
        <end position="192"/>
    </location>
</feature>
<feature type="transmembrane region" description="Helical" evidence="7">
    <location>
        <begin position="350"/>
        <end position="368"/>
    </location>
</feature>
<dbReference type="EMBL" id="JBCITK010000001">
    <property type="protein sequence ID" value="MEN0642211.1"/>
    <property type="molecule type" value="Genomic_DNA"/>
</dbReference>
<dbReference type="Proteomes" id="UP001418796">
    <property type="component" value="Unassembled WGS sequence"/>
</dbReference>
<feature type="transmembrane region" description="Helical" evidence="7">
    <location>
        <begin position="220"/>
        <end position="245"/>
    </location>
</feature>
<feature type="transmembrane region" description="Helical" evidence="7">
    <location>
        <begin position="257"/>
        <end position="275"/>
    </location>
</feature>
<keyword evidence="6 7" id="KW-0472">Membrane</keyword>
<feature type="transmembrane region" description="Helical" evidence="7">
    <location>
        <begin position="46"/>
        <end position="66"/>
    </location>
</feature>
<evidence type="ECO:0000256" key="1">
    <source>
        <dbReference type="ARBA" id="ARBA00004651"/>
    </source>
</evidence>
<evidence type="ECO:0000256" key="3">
    <source>
        <dbReference type="ARBA" id="ARBA00022475"/>
    </source>
</evidence>
<protein>
    <submittedName>
        <fullName evidence="9">MFS transporter</fullName>
    </submittedName>
</protein>
<reference evidence="9 10" key="1">
    <citation type="submission" date="2024-03" db="EMBL/GenBank/DDBJ databases">
        <title>Bacilli Hybrid Assemblies.</title>
        <authorList>
            <person name="Kovac J."/>
        </authorList>
    </citation>
    <scope>NUCLEOTIDE SEQUENCE [LARGE SCALE GENOMIC DNA]</scope>
    <source>
        <strain evidence="9 10">FSL R7-0666</strain>
    </source>
</reference>
<comment type="caution">
    <text evidence="9">The sequence shown here is derived from an EMBL/GenBank/DDBJ whole genome shotgun (WGS) entry which is preliminary data.</text>
</comment>
<dbReference type="PRINTS" id="PR01988">
    <property type="entry name" value="EXPORTERBACE"/>
</dbReference>
<dbReference type="RefSeq" id="WP_343129356.1">
    <property type="nucleotide sequence ID" value="NZ_JBCITK010000001.1"/>
</dbReference>
<feature type="transmembrane region" description="Helical" evidence="7">
    <location>
        <begin position="148"/>
        <end position="167"/>
    </location>
</feature>
<keyword evidence="5 7" id="KW-1133">Transmembrane helix</keyword>
<dbReference type="Pfam" id="PF07690">
    <property type="entry name" value="MFS_1"/>
    <property type="match status" value="1"/>
</dbReference>
<evidence type="ECO:0000259" key="8">
    <source>
        <dbReference type="PROSITE" id="PS50850"/>
    </source>
</evidence>